<organism evidence="2 3">
    <name type="scientific">Thermomonospora umbrina</name>
    <dbReference type="NCBI Taxonomy" id="111806"/>
    <lineage>
        <taxon>Bacteria</taxon>
        <taxon>Bacillati</taxon>
        <taxon>Actinomycetota</taxon>
        <taxon>Actinomycetes</taxon>
        <taxon>Streptosporangiales</taxon>
        <taxon>Thermomonosporaceae</taxon>
        <taxon>Thermomonospora</taxon>
    </lineage>
</organism>
<dbReference type="SUPFAM" id="SSF51658">
    <property type="entry name" value="Xylose isomerase-like"/>
    <property type="match status" value="1"/>
</dbReference>
<dbReference type="InterPro" id="IPR050312">
    <property type="entry name" value="IolE/XylAMocC-like"/>
</dbReference>
<dbReference type="GO" id="GO:0016853">
    <property type="term" value="F:isomerase activity"/>
    <property type="evidence" value="ECO:0007669"/>
    <property type="project" value="UniProtKB-KW"/>
</dbReference>
<feature type="domain" description="Xylose isomerase-like TIM barrel" evidence="1">
    <location>
        <begin position="31"/>
        <end position="260"/>
    </location>
</feature>
<accession>A0A3D9SW90</accession>
<dbReference type="Pfam" id="PF01261">
    <property type="entry name" value="AP_endonuc_2"/>
    <property type="match status" value="1"/>
</dbReference>
<dbReference type="Gene3D" id="3.20.20.150">
    <property type="entry name" value="Divalent-metal-dependent TIM barrel enzymes"/>
    <property type="match status" value="1"/>
</dbReference>
<proteinExistence type="predicted"/>
<protein>
    <submittedName>
        <fullName evidence="2">Sugar phosphate isomerase/epimerase</fullName>
    </submittedName>
</protein>
<dbReference type="AlphaFoldDB" id="A0A3D9SW90"/>
<reference evidence="2 3" key="1">
    <citation type="submission" date="2018-08" db="EMBL/GenBank/DDBJ databases">
        <title>Sequencing the genomes of 1000 actinobacteria strains.</title>
        <authorList>
            <person name="Klenk H.-P."/>
        </authorList>
    </citation>
    <scope>NUCLEOTIDE SEQUENCE [LARGE SCALE GENOMIC DNA]</scope>
    <source>
        <strain evidence="2 3">DSM 43927</strain>
    </source>
</reference>
<dbReference type="InterPro" id="IPR036237">
    <property type="entry name" value="Xyl_isomerase-like_sf"/>
</dbReference>
<dbReference type="OrthoDB" id="9787068at2"/>
<sequence>MSPSELPFAYAVDEFTTTPWSFEEDLHHYPRLGVEAIELCEAKLDERRAHEQLAALSASGLRVCSVQPAVRTLLASRMMPEPADPRHRLDRLRRTIERIAPYAPGAPFVVNTGPAPGGDMAAALDRIEEGLAALTRFAADHGVRVALEPLHPVMLNVETAVWTFSQAVRLVERVDVDGLGVCADLWNLWQEPGLAEAMRSAADRIALLQVSDWRTPRSHADRRSVGTGDIPMSRLLHAAFDTGYRGPCVLEIFSQDVPDSLYDGDLAALITDNHAALRRAWNDPR</sequence>
<keyword evidence="3" id="KW-1185">Reference proteome</keyword>
<evidence type="ECO:0000313" key="2">
    <source>
        <dbReference type="EMBL" id="REE99867.1"/>
    </source>
</evidence>
<name>A0A3D9SW90_9ACTN</name>
<keyword evidence="2" id="KW-0413">Isomerase</keyword>
<evidence type="ECO:0000259" key="1">
    <source>
        <dbReference type="Pfam" id="PF01261"/>
    </source>
</evidence>
<dbReference type="EMBL" id="QTTT01000001">
    <property type="protein sequence ID" value="REE99867.1"/>
    <property type="molecule type" value="Genomic_DNA"/>
</dbReference>
<comment type="caution">
    <text evidence="2">The sequence shown here is derived from an EMBL/GenBank/DDBJ whole genome shotgun (WGS) entry which is preliminary data.</text>
</comment>
<evidence type="ECO:0000313" key="3">
    <source>
        <dbReference type="Proteomes" id="UP000256661"/>
    </source>
</evidence>
<gene>
    <name evidence="2" type="ORF">DFJ69_5384</name>
</gene>
<dbReference type="RefSeq" id="WP_116025097.1">
    <property type="nucleotide sequence ID" value="NZ_QTTT01000001.1"/>
</dbReference>
<dbReference type="PANTHER" id="PTHR12110:SF52">
    <property type="entry name" value="XYLOSE ISOMERASE"/>
    <property type="match status" value="1"/>
</dbReference>
<dbReference type="Proteomes" id="UP000256661">
    <property type="component" value="Unassembled WGS sequence"/>
</dbReference>
<dbReference type="PANTHER" id="PTHR12110">
    <property type="entry name" value="HYDROXYPYRUVATE ISOMERASE"/>
    <property type="match status" value="1"/>
</dbReference>
<dbReference type="InterPro" id="IPR013022">
    <property type="entry name" value="Xyl_isomerase-like_TIM-brl"/>
</dbReference>